<protein>
    <submittedName>
        <fullName evidence="1">Uncharacterized protein</fullName>
    </submittedName>
</protein>
<evidence type="ECO:0000313" key="1">
    <source>
        <dbReference type="EMBL" id="KAH7851642.1"/>
    </source>
</evidence>
<gene>
    <name evidence="1" type="ORF">Vadar_014610</name>
</gene>
<keyword evidence="2" id="KW-1185">Reference proteome</keyword>
<reference evidence="1 2" key="1">
    <citation type="journal article" date="2021" name="Hortic Res">
        <title>High-quality reference genome and annotation aids understanding of berry development for evergreen blueberry (Vaccinium darrowii).</title>
        <authorList>
            <person name="Yu J."/>
            <person name="Hulse-Kemp A.M."/>
            <person name="Babiker E."/>
            <person name="Staton M."/>
        </authorList>
    </citation>
    <scope>NUCLEOTIDE SEQUENCE [LARGE SCALE GENOMIC DNA]</scope>
    <source>
        <strain evidence="2">cv. NJ 8807/NJ 8810</strain>
        <tissue evidence="1">Young leaf</tissue>
    </source>
</reference>
<sequence length="214" mass="23848">MASSSSEAPPSSPREIPTFNNSTKSSIRSLVSNFKAKFHVSKPKLLDENIIHNGSIAASSSVTTNKDDLHNSASSKTGTTNKNDQHGEALPPSSLEKIPDDINLVDSALKNYTDHMNVQINMARKKFEELQNSRSSEKDFDKLRKAIRKLKLQIPTKVNIISTTNKDDYHRGRDLSPSSQMMCSDLLILDSDFAKVKEYMDHTSEKIDQGLVLQ</sequence>
<proteinExistence type="predicted"/>
<comment type="caution">
    <text evidence="1">The sequence shown here is derived from an EMBL/GenBank/DDBJ whole genome shotgun (WGS) entry which is preliminary data.</text>
</comment>
<dbReference type="EMBL" id="CM037158">
    <property type="protein sequence ID" value="KAH7851642.1"/>
    <property type="molecule type" value="Genomic_DNA"/>
</dbReference>
<accession>A0ACB7YE49</accession>
<dbReference type="Proteomes" id="UP000828048">
    <property type="component" value="Chromosome 8"/>
</dbReference>
<organism evidence="1 2">
    <name type="scientific">Vaccinium darrowii</name>
    <dbReference type="NCBI Taxonomy" id="229202"/>
    <lineage>
        <taxon>Eukaryota</taxon>
        <taxon>Viridiplantae</taxon>
        <taxon>Streptophyta</taxon>
        <taxon>Embryophyta</taxon>
        <taxon>Tracheophyta</taxon>
        <taxon>Spermatophyta</taxon>
        <taxon>Magnoliopsida</taxon>
        <taxon>eudicotyledons</taxon>
        <taxon>Gunneridae</taxon>
        <taxon>Pentapetalae</taxon>
        <taxon>asterids</taxon>
        <taxon>Ericales</taxon>
        <taxon>Ericaceae</taxon>
        <taxon>Vaccinioideae</taxon>
        <taxon>Vaccinieae</taxon>
        <taxon>Vaccinium</taxon>
    </lineage>
</organism>
<name>A0ACB7YE49_9ERIC</name>
<evidence type="ECO:0000313" key="2">
    <source>
        <dbReference type="Proteomes" id="UP000828048"/>
    </source>
</evidence>